<evidence type="ECO:0000256" key="4">
    <source>
        <dbReference type="ARBA" id="ARBA00015384"/>
    </source>
</evidence>
<dbReference type="RefSeq" id="WP_310798750.1">
    <property type="nucleotide sequence ID" value="NZ_CP123872.1"/>
</dbReference>
<dbReference type="Gene3D" id="2.60.370.10">
    <property type="entry name" value="Ctag/Cox11"/>
    <property type="match status" value="1"/>
</dbReference>
<proteinExistence type="inferred from homology"/>
<protein>
    <recommendedName>
        <fullName evidence="4 10">Cytochrome c oxidase assembly protein CtaG</fullName>
    </recommendedName>
</protein>
<keyword evidence="5 10" id="KW-0812">Transmembrane</keyword>
<gene>
    <name evidence="10" type="primary">ctaG</name>
    <name evidence="12" type="ORF">QGN29_00850</name>
</gene>
<dbReference type="Proteomes" id="UP001268683">
    <property type="component" value="Chromosome"/>
</dbReference>
<dbReference type="NCBIfam" id="NF003465">
    <property type="entry name" value="PRK05089.1"/>
    <property type="match status" value="1"/>
</dbReference>
<evidence type="ECO:0000256" key="3">
    <source>
        <dbReference type="ARBA" id="ARBA00009620"/>
    </source>
</evidence>
<keyword evidence="10" id="KW-0997">Cell inner membrane</keyword>
<keyword evidence="13" id="KW-1185">Reference proteome</keyword>
<evidence type="ECO:0000313" key="13">
    <source>
        <dbReference type="Proteomes" id="UP001268683"/>
    </source>
</evidence>
<dbReference type="Pfam" id="PF04442">
    <property type="entry name" value="CtaG_Cox11"/>
    <property type="match status" value="1"/>
</dbReference>
<dbReference type="InterPro" id="IPR023471">
    <property type="entry name" value="CtaG/Cox11_dom_sf"/>
</dbReference>
<evidence type="ECO:0000256" key="2">
    <source>
        <dbReference type="ARBA" id="ARBA00004382"/>
    </source>
</evidence>
<evidence type="ECO:0000256" key="10">
    <source>
        <dbReference type="HAMAP-Rule" id="MF_00155"/>
    </source>
</evidence>
<comment type="function">
    <text evidence="1 10">Exerts its effect at some terminal stage of cytochrome c oxidase synthesis, probably by being involved in the insertion of the copper B into subunit I.</text>
</comment>
<keyword evidence="9 10" id="KW-0472">Membrane</keyword>
<evidence type="ECO:0000256" key="9">
    <source>
        <dbReference type="ARBA" id="ARBA00023136"/>
    </source>
</evidence>
<sequence length="187" mass="21511">MQNNDQKNNRVATAIVVVVLGMVGMSYAAVPLYELFCRITGYGGTTQIADDVEVDVIDRKIKVRFVANNHRDMPWEFKPKQNIQDSYVGEKRIALYEAYNPTNRTIKGTATFNVTPHKAGEYFQKIDCFCFTEQVLKPGERIDMPVLYFVAPEMNEDINLRDVTEITLSYTFFVMKDDEEVVENEEN</sequence>
<evidence type="ECO:0000256" key="8">
    <source>
        <dbReference type="ARBA" id="ARBA00023008"/>
    </source>
</evidence>
<comment type="similarity">
    <text evidence="3 10">Belongs to the COX11/CtaG family.</text>
</comment>
<keyword evidence="10" id="KW-1003">Cell membrane</keyword>
<name>A0AA52EDV9_9PROT</name>
<keyword evidence="8 10" id="KW-0186">Copper</keyword>
<dbReference type="EMBL" id="CP123872">
    <property type="protein sequence ID" value="WND02910.1"/>
    <property type="molecule type" value="Genomic_DNA"/>
</dbReference>
<evidence type="ECO:0000256" key="6">
    <source>
        <dbReference type="ARBA" id="ARBA00022968"/>
    </source>
</evidence>
<evidence type="ECO:0000256" key="5">
    <source>
        <dbReference type="ARBA" id="ARBA00022692"/>
    </source>
</evidence>
<reference evidence="12" key="1">
    <citation type="submission" date="2023-04" db="EMBL/GenBank/DDBJ databases">
        <title>Complete genome sequence of Temperatibacter marinus.</title>
        <authorList>
            <person name="Rong J.-C."/>
            <person name="Yi M.-L."/>
            <person name="Zhao Q."/>
        </authorList>
    </citation>
    <scope>NUCLEOTIDE SEQUENCE</scope>
    <source>
        <strain evidence="12">NBRC 110045</strain>
    </source>
</reference>
<dbReference type="GO" id="GO:0008535">
    <property type="term" value="P:respiratory chain complex IV assembly"/>
    <property type="evidence" value="ECO:0007669"/>
    <property type="project" value="UniProtKB-UniRule"/>
</dbReference>
<dbReference type="FunFam" id="2.60.370.10:FF:000001">
    <property type="entry name" value="COX11 cytochrome c oxidase assembly homolog"/>
    <property type="match status" value="1"/>
</dbReference>
<accession>A0AA52EDV9</accession>
<evidence type="ECO:0000256" key="1">
    <source>
        <dbReference type="ARBA" id="ARBA00004007"/>
    </source>
</evidence>
<keyword evidence="7 10" id="KW-1133">Transmembrane helix</keyword>
<dbReference type="InterPro" id="IPR007533">
    <property type="entry name" value="Cyt_c_oxidase_assmbl_CtaG"/>
</dbReference>
<dbReference type="AlphaFoldDB" id="A0AA52EDV9"/>
<evidence type="ECO:0000313" key="12">
    <source>
        <dbReference type="EMBL" id="WND02910.1"/>
    </source>
</evidence>
<organism evidence="12 13">
    <name type="scientific">Temperatibacter marinus</name>
    <dbReference type="NCBI Taxonomy" id="1456591"/>
    <lineage>
        <taxon>Bacteria</taxon>
        <taxon>Pseudomonadati</taxon>
        <taxon>Pseudomonadota</taxon>
        <taxon>Alphaproteobacteria</taxon>
        <taxon>Kordiimonadales</taxon>
        <taxon>Temperatibacteraceae</taxon>
        <taxon>Temperatibacter</taxon>
    </lineage>
</organism>
<dbReference type="GO" id="GO:0005507">
    <property type="term" value="F:copper ion binding"/>
    <property type="evidence" value="ECO:0007669"/>
    <property type="project" value="InterPro"/>
</dbReference>
<dbReference type="PANTHER" id="PTHR21320:SF3">
    <property type="entry name" value="CYTOCHROME C OXIDASE ASSEMBLY PROTEIN COX11, MITOCHONDRIAL-RELATED"/>
    <property type="match status" value="1"/>
</dbReference>
<dbReference type="KEGG" id="tmk:QGN29_00850"/>
<feature type="topological domain" description="Cytoplasmic" evidence="10">
    <location>
        <begin position="1"/>
        <end position="7"/>
    </location>
</feature>
<evidence type="ECO:0000256" key="7">
    <source>
        <dbReference type="ARBA" id="ARBA00022989"/>
    </source>
</evidence>
<keyword evidence="6 10" id="KW-0735">Signal-anchor</keyword>
<dbReference type="GO" id="GO:0005886">
    <property type="term" value="C:plasma membrane"/>
    <property type="evidence" value="ECO:0007669"/>
    <property type="project" value="UniProtKB-SubCell"/>
</dbReference>
<dbReference type="PIRSF" id="PIRSF005413">
    <property type="entry name" value="COX11"/>
    <property type="match status" value="1"/>
</dbReference>
<feature type="topological domain" description="Periplasmic" evidence="10">
    <location>
        <begin position="30"/>
        <end position="187"/>
    </location>
</feature>
<comment type="subcellular location">
    <subcellularLocation>
        <location evidence="2 10">Cell inner membrane</location>
        <topology evidence="2 10">Single-pass type II membrane protein</topology>
        <orientation evidence="2 10">Periplasmic side</orientation>
    </subcellularLocation>
</comment>
<feature type="transmembrane region" description="Helical" evidence="11">
    <location>
        <begin position="12"/>
        <end position="30"/>
    </location>
</feature>
<dbReference type="HAMAP" id="MF_00155">
    <property type="entry name" value="CtaG"/>
    <property type="match status" value="1"/>
</dbReference>
<evidence type="ECO:0000256" key="11">
    <source>
        <dbReference type="SAM" id="Phobius"/>
    </source>
</evidence>
<dbReference type="SUPFAM" id="SSF110111">
    <property type="entry name" value="Ctag/Cox11"/>
    <property type="match status" value="1"/>
</dbReference>
<dbReference type="PANTHER" id="PTHR21320">
    <property type="entry name" value="CYTOCHROME C OXIDASE ASSEMBLY PROTEIN COX11-RELATED"/>
    <property type="match status" value="1"/>
</dbReference>